<evidence type="ECO:0000256" key="6">
    <source>
        <dbReference type="ARBA" id="ARBA00022741"/>
    </source>
</evidence>
<comment type="catalytic activity">
    <reaction evidence="10">
        <text>(6S)-5,6,7,8-tetrahydrofolyl-(gamma-L-Glu)(n) + L-glutamate + ATP = (6S)-5,6,7,8-tetrahydrofolyl-(gamma-L-Glu)(n+1) + ADP + phosphate + H(+)</text>
        <dbReference type="Rhea" id="RHEA:10580"/>
        <dbReference type="Rhea" id="RHEA-COMP:14738"/>
        <dbReference type="Rhea" id="RHEA-COMP:14740"/>
        <dbReference type="ChEBI" id="CHEBI:15378"/>
        <dbReference type="ChEBI" id="CHEBI:29985"/>
        <dbReference type="ChEBI" id="CHEBI:30616"/>
        <dbReference type="ChEBI" id="CHEBI:43474"/>
        <dbReference type="ChEBI" id="CHEBI:141005"/>
        <dbReference type="ChEBI" id="CHEBI:456216"/>
        <dbReference type="EC" id="6.3.2.17"/>
    </reaction>
</comment>
<evidence type="ECO:0000256" key="4">
    <source>
        <dbReference type="ARBA" id="ARBA00022598"/>
    </source>
</evidence>
<dbReference type="SUPFAM" id="SSF53623">
    <property type="entry name" value="MurD-like peptide ligases, catalytic domain"/>
    <property type="match status" value="1"/>
</dbReference>
<dbReference type="Pfam" id="PF08245">
    <property type="entry name" value="Mur_ligase_M"/>
    <property type="match status" value="1"/>
</dbReference>
<dbReference type="Gene3D" id="3.40.1190.10">
    <property type="entry name" value="Mur-like, catalytic domain"/>
    <property type="match status" value="1"/>
</dbReference>
<keyword evidence="5" id="KW-0479">Metal-binding</keyword>
<dbReference type="EC" id="6.3.2.17" evidence="3"/>
<evidence type="ECO:0000259" key="13">
    <source>
        <dbReference type="Pfam" id="PF08245"/>
    </source>
</evidence>
<dbReference type="PANTHER" id="PTHR11136">
    <property type="entry name" value="FOLYLPOLYGLUTAMATE SYNTHASE-RELATED"/>
    <property type="match status" value="1"/>
</dbReference>
<dbReference type="EMBL" id="CACRTG010000025">
    <property type="protein sequence ID" value="VYT26802.1"/>
    <property type="molecule type" value="Genomic_DNA"/>
</dbReference>
<dbReference type="FunFam" id="3.40.1190.10:FF:000011">
    <property type="entry name" value="Folylpolyglutamate synthase/dihydrofolate synthase"/>
    <property type="match status" value="1"/>
</dbReference>
<dbReference type="AlphaFoldDB" id="A0A6N2VCZ1"/>
<dbReference type="GO" id="GO:0005524">
    <property type="term" value="F:ATP binding"/>
    <property type="evidence" value="ECO:0007669"/>
    <property type="project" value="UniProtKB-KW"/>
</dbReference>
<dbReference type="PIRSF" id="PIRSF001563">
    <property type="entry name" value="Folylpolyglu_synth"/>
    <property type="match status" value="1"/>
</dbReference>
<evidence type="ECO:0000256" key="2">
    <source>
        <dbReference type="ARBA" id="ARBA00008276"/>
    </source>
</evidence>
<feature type="domain" description="Mur ligase C-terminal" evidence="12">
    <location>
        <begin position="295"/>
        <end position="416"/>
    </location>
</feature>
<organism evidence="14">
    <name type="scientific">[Clostridium] nexile</name>
    <dbReference type="NCBI Taxonomy" id="29361"/>
    <lineage>
        <taxon>Bacteria</taxon>
        <taxon>Bacillati</taxon>
        <taxon>Bacillota</taxon>
        <taxon>Clostridia</taxon>
        <taxon>Lachnospirales</taxon>
        <taxon>Lachnospiraceae</taxon>
        <taxon>Tyzzerella</taxon>
    </lineage>
</organism>
<evidence type="ECO:0000256" key="3">
    <source>
        <dbReference type="ARBA" id="ARBA00013025"/>
    </source>
</evidence>
<dbReference type="InterPro" id="IPR036615">
    <property type="entry name" value="Mur_ligase_C_dom_sf"/>
</dbReference>
<dbReference type="NCBIfam" id="TIGR01499">
    <property type="entry name" value="folC"/>
    <property type="match status" value="1"/>
</dbReference>
<dbReference type="InterPro" id="IPR004101">
    <property type="entry name" value="Mur_ligase_C"/>
</dbReference>
<dbReference type="GO" id="GO:0004326">
    <property type="term" value="F:tetrahydrofolylpolyglutamate synthase activity"/>
    <property type="evidence" value="ECO:0007669"/>
    <property type="project" value="UniProtKB-EC"/>
</dbReference>
<evidence type="ECO:0000256" key="9">
    <source>
        <dbReference type="ARBA" id="ARBA00030592"/>
    </source>
</evidence>
<dbReference type="Gene3D" id="3.90.190.20">
    <property type="entry name" value="Mur ligase, C-terminal domain"/>
    <property type="match status" value="1"/>
</dbReference>
<evidence type="ECO:0000256" key="1">
    <source>
        <dbReference type="ARBA" id="ARBA00001946"/>
    </source>
</evidence>
<keyword evidence="8" id="KW-0460">Magnesium</keyword>
<accession>A0A6N2VCZ1</accession>
<dbReference type="InterPro" id="IPR001645">
    <property type="entry name" value="Folylpolyglutamate_synth"/>
</dbReference>
<evidence type="ECO:0000259" key="12">
    <source>
        <dbReference type="Pfam" id="PF02875"/>
    </source>
</evidence>
<evidence type="ECO:0000256" key="10">
    <source>
        <dbReference type="ARBA" id="ARBA00047493"/>
    </source>
</evidence>
<reference evidence="14" key="1">
    <citation type="submission" date="2019-11" db="EMBL/GenBank/DDBJ databases">
        <authorList>
            <person name="Feng L."/>
        </authorList>
    </citation>
    <scope>NUCLEOTIDE SEQUENCE</scope>
    <source>
        <strain evidence="14">CnexileLFYP112</strain>
    </source>
</reference>
<evidence type="ECO:0000256" key="7">
    <source>
        <dbReference type="ARBA" id="ARBA00022840"/>
    </source>
</evidence>
<dbReference type="GO" id="GO:0005737">
    <property type="term" value="C:cytoplasm"/>
    <property type="evidence" value="ECO:0007669"/>
    <property type="project" value="TreeGrafter"/>
</dbReference>
<feature type="domain" description="Mur ligase central" evidence="13">
    <location>
        <begin position="44"/>
        <end position="270"/>
    </location>
</feature>
<dbReference type="PROSITE" id="PS01011">
    <property type="entry name" value="FOLYLPOLYGLU_SYNT_1"/>
    <property type="match status" value="1"/>
</dbReference>
<dbReference type="InterPro" id="IPR036565">
    <property type="entry name" value="Mur-like_cat_sf"/>
</dbReference>
<dbReference type="PANTHER" id="PTHR11136:SF0">
    <property type="entry name" value="DIHYDROFOLATE SYNTHETASE-RELATED"/>
    <property type="match status" value="1"/>
</dbReference>
<dbReference type="Pfam" id="PF02875">
    <property type="entry name" value="Mur_ligase_C"/>
    <property type="match status" value="1"/>
</dbReference>
<protein>
    <recommendedName>
        <fullName evidence="3">tetrahydrofolate synthase</fullName>
        <ecNumber evidence="3">6.3.2.17</ecNumber>
    </recommendedName>
    <alternativeName>
        <fullName evidence="9">Tetrahydrofolylpolyglutamate synthase</fullName>
    </alternativeName>
</protein>
<gene>
    <name evidence="14" type="primary">fgs</name>
    <name evidence="14" type="ORF">CNLFYP112_02559</name>
</gene>
<evidence type="ECO:0000256" key="5">
    <source>
        <dbReference type="ARBA" id="ARBA00022723"/>
    </source>
</evidence>
<dbReference type="InterPro" id="IPR018109">
    <property type="entry name" value="Folylpolyglutamate_synth_CS"/>
</dbReference>
<evidence type="ECO:0000256" key="11">
    <source>
        <dbReference type="PIRNR" id="PIRNR001563"/>
    </source>
</evidence>
<sequence length="434" mass="49204">MDYREAIAYILEIPKFTKKNSLEHTKDFLRILGNPEKGKKIIHVAGTNGKGSVCAYMQSLLLAEKKTVGFFTSPHLVKMNERIRINGEEISDEMFLNTFDTVFAVVQKMKVDGKPHPTFFEFLFAMAMTAFADSGVEYIILETGLGGRLDATNAIDVPFLTIITSISLDHTEILGETIEEIAAEKAGILKRDVPIIYIGKEEKSAKVIREFAEKVGAPCREISKNAYEIQEITSKDIAFSITNAYYENSIWKLGTKALYQVENAMLALEAMRYLVKEEKHLNRWKEALYKTHWEGRMEEILPGVILDGAHNPGAVEVFVESVNAQQENNFEKIILFSAVKEKEYETMIRMLCETIDAKEYILTQIENERGVSTEELAGVFRKYTDKKIIEEENLEKAFCMALKEKGENDRVYCLGSLYLVGMLKELIVGGKKHA</sequence>
<proteinExistence type="inferred from homology"/>
<evidence type="ECO:0000256" key="8">
    <source>
        <dbReference type="ARBA" id="ARBA00022842"/>
    </source>
</evidence>
<dbReference type="SUPFAM" id="SSF53244">
    <property type="entry name" value="MurD-like peptide ligases, peptide-binding domain"/>
    <property type="match status" value="1"/>
</dbReference>
<comment type="similarity">
    <text evidence="2 11">Belongs to the folylpolyglutamate synthase family.</text>
</comment>
<evidence type="ECO:0000313" key="14">
    <source>
        <dbReference type="EMBL" id="VYT26802.1"/>
    </source>
</evidence>
<comment type="cofactor">
    <cofactor evidence="1">
        <name>Mg(2+)</name>
        <dbReference type="ChEBI" id="CHEBI:18420"/>
    </cofactor>
</comment>
<keyword evidence="4 11" id="KW-0436">Ligase</keyword>
<keyword evidence="6 11" id="KW-0547">Nucleotide-binding</keyword>
<dbReference type="GO" id="GO:0008841">
    <property type="term" value="F:dihydrofolate synthase activity"/>
    <property type="evidence" value="ECO:0007669"/>
    <property type="project" value="TreeGrafter"/>
</dbReference>
<dbReference type="GO" id="GO:0046872">
    <property type="term" value="F:metal ion binding"/>
    <property type="evidence" value="ECO:0007669"/>
    <property type="project" value="UniProtKB-KW"/>
</dbReference>
<dbReference type="InterPro" id="IPR013221">
    <property type="entry name" value="Mur_ligase_cen"/>
</dbReference>
<name>A0A6N2VCZ1_9FIRM</name>
<keyword evidence="7 11" id="KW-0067">ATP-binding</keyword>